<keyword evidence="2" id="KW-1185">Reference proteome</keyword>
<evidence type="ECO:0000313" key="1">
    <source>
        <dbReference type="EMBL" id="MDI3408380.1"/>
    </source>
</evidence>
<proteinExistence type="predicted"/>
<name>A0ABT6SJK0_9ACTN</name>
<organism evidence="1 2">
    <name type="scientific">Streptomyces cavernicola</name>
    <dbReference type="NCBI Taxonomy" id="3043613"/>
    <lineage>
        <taxon>Bacteria</taxon>
        <taxon>Bacillati</taxon>
        <taxon>Actinomycetota</taxon>
        <taxon>Actinomycetes</taxon>
        <taxon>Kitasatosporales</taxon>
        <taxon>Streptomycetaceae</taxon>
        <taxon>Streptomyces</taxon>
    </lineage>
</organism>
<reference evidence="1 2" key="1">
    <citation type="submission" date="2023-05" db="EMBL/GenBank/DDBJ databases">
        <title>Draft genome sequence of Streptomyces sp. B-S-A6 isolated from a cave soil in Thailand.</title>
        <authorList>
            <person name="Chamroensaksri N."/>
            <person name="Muangham S."/>
        </authorList>
    </citation>
    <scope>NUCLEOTIDE SEQUENCE [LARGE SCALE GENOMIC DNA]</scope>
    <source>
        <strain evidence="1 2">B-S-A6</strain>
    </source>
</reference>
<evidence type="ECO:0000313" key="2">
    <source>
        <dbReference type="Proteomes" id="UP001223978"/>
    </source>
</evidence>
<gene>
    <name evidence="1" type="ORF">QIS96_31740</name>
</gene>
<comment type="caution">
    <text evidence="1">The sequence shown here is derived from an EMBL/GenBank/DDBJ whole genome shotgun (WGS) entry which is preliminary data.</text>
</comment>
<sequence>MTPIEELLSRALLVDEDDVPPDIVPPSDLAARSRSFELPAAAGERANPAAAQDLRVLCKALVTNTPASVVREFITDELPEPGSAVILACLLQLTDTDDGARFWWQYAAGAGEGTAAYCLYLHHLALGEDDTAHWWRSQSKEIKSRSVHSAAVHEDEPIWLLRVLRRLTAGTPWARSAVVTELMAYMPNAVAVAYLREPDWELPTPGPDFAHQIRTLLIPSGSRPHGGVTAVPHQRPCSA</sequence>
<dbReference type="Proteomes" id="UP001223978">
    <property type="component" value="Unassembled WGS sequence"/>
</dbReference>
<dbReference type="RefSeq" id="WP_282546288.1">
    <property type="nucleotide sequence ID" value="NZ_JASCIQ010000044.1"/>
</dbReference>
<protein>
    <submittedName>
        <fullName evidence="1">Uncharacterized protein</fullName>
    </submittedName>
</protein>
<dbReference type="EMBL" id="JASCIQ010000044">
    <property type="protein sequence ID" value="MDI3408380.1"/>
    <property type="molecule type" value="Genomic_DNA"/>
</dbReference>
<accession>A0ABT6SJK0</accession>